<feature type="region of interest" description="Disordered" evidence="1">
    <location>
        <begin position="128"/>
        <end position="167"/>
    </location>
</feature>
<dbReference type="Proteomes" id="UP000694846">
    <property type="component" value="Unplaced"/>
</dbReference>
<keyword evidence="2" id="KW-1133">Transmembrane helix</keyword>
<reference evidence="5" key="2">
    <citation type="submission" date="2025-04" db="UniProtKB">
        <authorList>
            <consortium name="RefSeq"/>
        </authorList>
    </citation>
    <scope>IDENTIFICATION</scope>
</reference>
<feature type="compositionally biased region" description="Polar residues" evidence="1">
    <location>
        <begin position="37"/>
        <end position="47"/>
    </location>
</feature>
<accession>A0A2S2R0D9</accession>
<proteinExistence type="predicted"/>
<evidence type="ECO:0000313" key="4">
    <source>
        <dbReference type="Proteomes" id="UP000694846"/>
    </source>
</evidence>
<evidence type="ECO:0000313" key="3">
    <source>
        <dbReference type="EMBL" id="MBY83459.1"/>
    </source>
</evidence>
<feature type="region of interest" description="Disordered" evidence="1">
    <location>
        <begin position="37"/>
        <end position="114"/>
    </location>
</feature>
<evidence type="ECO:0000256" key="1">
    <source>
        <dbReference type="SAM" id="MobiDB-lite"/>
    </source>
</evidence>
<dbReference type="EMBL" id="GGMS01014256">
    <property type="protein sequence ID" value="MBY83459.1"/>
    <property type="molecule type" value="Transcribed_RNA"/>
</dbReference>
<feature type="region of interest" description="Disordered" evidence="1">
    <location>
        <begin position="304"/>
        <end position="334"/>
    </location>
</feature>
<reference evidence="3" key="1">
    <citation type="submission" date="2018-04" db="EMBL/GenBank/DDBJ databases">
        <title>Transcriptome assembly of Sipha flava.</title>
        <authorList>
            <person name="Scully E.D."/>
            <person name="Geib S.M."/>
            <person name="Palmer N.A."/>
            <person name="Koch K."/>
            <person name="Bradshaw J."/>
            <person name="Heng-Moss T."/>
            <person name="Sarath G."/>
        </authorList>
    </citation>
    <scope>NUCLEOTIDE SEQUENCE</scope>
</reference>
<dbReference type="AlphaFoldDB" id="A0A2S2R0D9"/>
<feature type="compositionally biased region" description="Low complexity" evidence="1">
    <location>
        <begin position="48"/>
        <end position="61"/>
    </location>
</feature>
<name>A0A2S2R0D9_9HEMI</name>
<evidence type="ECO:0000313" key="5">
    <source>
        <dbReference type="RefSeq" id="XP_025405137.1"/>
    </source>
</evidence>
<keyword evidence="2" id="KW-0472">Membrane</keyword>
<organism evidence="3">
    <name type="scientific">Sipha flava</name>
    <name type="common">yellow sugarcane aphid</name>
    <dbReference type="NCBI Taxonomy" id="143950"/>
    <lineage>
        <taxon>Eukaryota</taxon>
        <taxon>Metazoa</taxon>
        <taxon>Ecdysozoa</taxon>
        <taxon>Arthropoda</taxon>
        <taxon>Hexapoda</taxon>
        <taxon>Insecta</taxon>
        <taxon>Pterygota</taxon>
        <taxon>Neoptera</taxon>
        <taxon>Paraneoptera</taxon>
        <taxon>Hemiptera</taxon>
        <taxon>Sternorrhyncha</taxon>
        <taxon>Aphidomorpha</taxon>
        <taxon>Aphidoidea</taxon>
        <taxon>Aphididae</taxon>
        <taxon>Sipha</taxon>
    </lineage>
</organism>
<protein>
    <submittedName>
        <fullName evidence="5">Uncharacterized protein LOC112679514</fullName>
    </submittedName>
</protein>
<dbReference type="RefSeq" id="XP_025405137.1">
    <property type="nucleotide sequence ID" value="XM_025549352.1"/>
</dbReference>
<sequence length="334" mass="36262">MVGLTAPSGFWAAAIGLLCGLYGSYTGAVMARSKNDSSNANLQNGIRSSSSTTAAGTTSSSLRDGLETSQTRVNTVDGPSPSDNFNRGSDYRVSGKDFGGGGSGGYPFQNTYGPPGDYYYDERPEYFRPNHHVGSRPPSGPPDVFYHDHPPHQQPQHYGGEGQHHHHGELNVQPLLWPLAGITLLGVLSALVKAPLLLHLGTVGHRRRRRRDVTDPDRGITAKAIKSLLAKFNDKERRWKNPEACLVCDMVASIYDLKSTCVERSVCEVMSGNGSGAAVTDKLLLSAMITQVVENDQIPKEMKRRLQESAETGGRSGEDCRRLYPCHAPETAQK</sequence>
<feature type="transmembrane region" description="Helical" evidence="2">
    <location>
        <begin position="175"/>
        <end position="201"/>
    </location>
</feature>
<keyword evidence="2" id="KW-0812">Transmembrane</keyword>
<dbReference type="OrthoDB" id="6612466at2759"/>
<evidence type="ECO:0000256" key="2">
    <source>
        <dbReference type="SAM" id="Phobius"/>
    </source>
</evidence>
<keyword evidence="4" id="KW-1185">Reference proteome</keyword>
<gene>
    <name evidence="5" type="primary">LOC112679514</name>
    <name evidence="3" type="ORF">g.58303</name>
</gene>
<dbReference type="GeneID" id="112679514"/>